<reference evidence="2 3" key="1">
    <citation type="submission" date="2011-08" db="EMBL/GenBank/DDBJ databases">
        <authorList>
            <person name="Liu Z.J."/>
            <person name="Shi F.L."/>
            <person name="Lu J.Q."/>
            <person name="Li M."/>
            <person name="Wang Z.L."/>
        </authorList>
    </citation>
    <scope>NUCLEOTIDE SEQUENCE [LARGE SCALE GENOMIC DNA]</scope>
    <source>
        <strain evidence="2 3">USNM 41457</strain>
    </source>
</reference>
<organism evidence="2 3">
    <name type="scientific">Edhazardia aedis (strain USNM 41457)</name>
    <name type="common">Microsporidian parasite</name>
    <dbReference type="NCBI Taxonomy" id="1003232"/>
    <lineage>
        <taxon>Eukaryota</taxon>
        <taxon>Fungi</taxon>
        <taxon>Fungi incertae sedis</taxon>
        <taxon>Microsporidia</taxon>
        <taxon>Edhazardia</taxon>
    </lineage>
</organism>
<proteinExistence type="predicted"/>
<name>J9D8Z6_EDHAE</name>
<feature type="region of interest" description="Disordered" evidence="1">
    <location>
        <begin position="121"/>
        <end position="146"/>
    </location>
</feature>
<evidence type="ECO:0000256" key="1">
    <source>
        <dbReference type="SAM" id="MobiDB-lite"/>
    </source>
</evidence>
<gene>
    <name evidence="2" type="ORF">EDEG_01741</name>
</gene>
<evidence type="ECO:0000313" key="2">
    <source>
        <dbReference type="EMBL" id="EJW03974.1"/>
    </source>
</evidence>
<feature type="compositionally biased region" description="Low complexity" evidence="1">
    <location>
        <begin position="121"/>
        <end position="139"/>
    </location>
</feature>
<dbReference type="HOGENOM" id="CLU_1038378_0_0_1"/>
<keyword evidence="3" id="KW-1185">Reference proteome</keyword>
<dbReference type="VEuPathDB" id="MicrosporidiaDB:EDEG_01741"/>
<reference evidence="3" key="2">
    <citation type="submission" date="2015-07" db="EMBL/GenBank/DDBJ databases">
        <title>Contrasting host-pathogen interactions and genome evolution in two generalist and specialist microsporidian pathogens of mosquitoes.</title>
        <authorList>
            <consortium name="The Broad Institute Genomics Platform"/>
            <consortium name="The Broad Institute Genome Sequencing Center for Infectious Disease"/>
            <person name="Cuomo C.A."/>
            <person name="Sanscrainte N.D."/>
            <person name="Goldberg J.M."/>
            <person name="Heiman D."/>
            <person name="Young S."/>
            <person name="Zeng Q."/>
            <person name="Becnel J.J."/>
            <person name="Birren B.W."/>
        </authorList>
    </citation>
    <scope>NUCLEOTIDE SEQUENCE [LARGE SCALE GENOMIC DNA]</scope>
    <source>
        <strain evidence="3">USNM 41457</strain>
    </source>
</reference>
<protein>
    <submittedName>
        <fullName evidence="2">Uncharacterized protein</fullName>
    </submittedName>
</protein>
<dbReference type="InParanoid" id="J9D8Z6"/>
<comment type="caution">
    <text evidence="2">The sequence shown here is derived from an EMBL/GenBank/DDBJ whole genome shotgun (WGS) entry which is preliminary data.</text>
</comment>
<sequence length="268" mass="29810">MQKQYLRKRMKINSFRHFIALVVCFSRIISGFVLDPIDLDKIYQMDANLGVQKTVEEDNTNFTGTSTVFKTVTEMHPNPATSVLPVASLNRTTSTSQSASSSISQSSTLSSSSIQSSVLSSSVSSTESRQTQSEATETSVLADQTSKAAEIRAKTHTDIAHEMIHHDINHENDSKNDAVVVYEIVIKKGGDESKEELIRTSIINQSKSKSSDSYTITTTIDKKDDIDSVLKKITDENGGNENKKDDVKDSVNIKDIEKVPFLNFFFWR</sequence>
<dbReference type="EMBL" id="AFBI03000026">
    <property type="protein sequence ID" value="EJW03974.1"/>
    <property type="molecule type" value="Genomic_DNA"/>
</dbReference>
<dbReference type="Proteomes" id="UP000003163">
    <property type="component" value="Unassembled WGS sequence"/>
</dbReference>
<dbReference type="AlphaFoldDB" id="J9D8Z6"/>
<evidence type="ECO:0000313" key="3">
    <source>
        <dbReference type="Proteomes" id="UP000003163"/>
    </source>
</evidence>
<accession>J9D8Z6</accession>